<proteinExistence type="predicted"/>
<dbReference type="AlphaFoldDB" id="A0A7S0UU54"/>
<evidence type="ECO:0000313" key="1">
    <source>
        <dbReference type="EMBL" id="CAD8769346.1"/>
    </source>
</evidence>
<gene>
    <name evidence="1" type="ORF">PPAR00522_LOCUS5744</name>
</gene>
<protein>
    <submittedName>
        <fullName evidence="1">Uncharacterized protein</fullName>
    </submittedName>
</protein>
<accession>A0A7S0UU54</accession>
<organism evidence="1">
    <name type="scientific">Polytomella parva</name>
    <dbReference type="NCBI Taxonomy" id="51329"/>
    <lineage>
        <taxon>Eukaryota</taxon>
        <taxon>Viridiplantae</taxon>
        <taxon>Chlorophyta</taxon>
        <taxon>core chlorophytes</taxon>
        <taxon>Chlorophyceae</taxon>
        <taxon>CS clade</taxon>
        <taxon>Chlamydomonadales</taxon>
        <taxon>Chlamydomonadaceae</taxon>
        <taxon>Polytomella</taxon>
    </lineage>
</organism>
<dbReference type="EMBL" id="HBFM01008973">
    <property type="protein sequence ID" value="CAD8769346.1"/>
    <property type="molecule type" value="Transcribed_RNA"/>
</dbReference>
<name>A0A7S0UU54_9CHLO</name>
<reference evidence="1" key="1">
    <citation type="submission" date="2021-01" db="EMBL/GenBank/DDBJ databases">
        <authorList>
            <person name="Corre E."/>
            <person name="Pelletier E."/>
            <person name="Niang G."/>
            <person name="Scheremetjew M."/>
            <person name="Finn R."/>
            <person name="Kale V."/>
            <person name="Holt S."/>
            <person name="Cochrane G."/>
            <person name="Meng A."/>
            <person name="Brown T."/>
            <person name="Cohen L."/>
        </authorList>
    </citation>
    <scope>NUCLEOTIDE SEQUENCE</scope>
    <source>
        <strain evidence="1">SAG 63-3</strain>
    </source>
</reference>
<sequence>MNSNGIGTPSSSSLALSRRSLSGSVPGAISEAEPVPDSLLPASSLDVTASHVIASSLGTTEFVDPLTGHVTRHSLESLTWHRAGLDLDLPEAEREGLRHVAALVAGLCRQFWRSIPVREGDASGRQWVERLKDALEKKLVEVKTLSGKANGAERRHVRQLLRPPREMLEAALQRYDMGVCLTDAALARSRPFKA</sequence>